<evidence type="ECO:0000313" key="5">
    <source>
        <dbReference type="Proteomes" id="UP000077271"/>
    </source>
</evidence>
<dbReference type="OrthoDB" id="9779889at2"/>
<keyword evidence="2" id="KW-0346">Stress response</keyword>
<comment type="caution">
    <text evidence="4">The sequence shown here is derived from an EMBL/GenBank/DDBJ whole genome shotgun (WGS) entry which is preliminary data.</text>
</comment>
<reference evidence="4 5" key="1">
    <citation type="submission" date="2016-01" db="EMBL/GenBank/DDBJ databases">
        <title>Investigation of taxonomic status of Bacillus aminovorans.</title>
        <authorList>
            <person name="Verma A."/>
            <person name="Pal Y."/>
            <person name="Krishnamurthi S."/>
        </authorList>
    </citation>
    <scope>NUCLEOTIDE SEQUENCE [LARGE SCALE GENOMIC DNA]</scope>
    <source>
        <strain evidence="4 5">DSM 4337</strain>
    </source>
</reference>
<dbReference type="InterPro" id="IPR036869">
    <property type="entry name" value="J_dom_sf"/>
</dbReference>
<evidence type="ECO:0000256" key="2">
    <source>
        <dbReference type="ARBA" id="ARBA00023016"/>
    </source>
</evidence>
<protein>
    <recommendedName>
        <fullName evidence="6">J domain-containing protein</fullName>
    </recommendedName>
</protein>
<evidence type="ECO:0000256" key="3">
    <source>
        <dbReference type="SAM" id="Coils"/>
    </source>
</evidence>
<dbReference type="AlphaFoldDB" id="A0A177KQV7"/>
<keyword evidence="1" id="KW-0235">DNA replication</keyword>
<gene>
    <name evidence="4" type="ORF">AWH48_03390</name>
</gene>
<feature type="coiled-coil region" evidence="3">
    <location>
        <begin position="136"/>
        <end position="191"/>
    </location>
</feature>
<dbReference type="Gene3D" id="1.10.287.110">
    <property type="entry name" value="DnaJ domain"/>
    <property type="match status" value="1"/>
</dbReference>
<keyword evidence="3" id="KW-0175">Coiled coil</keyword>
<accession>A0A177KQV7</accession>
<proteinExistence type="predicted"/>
<dbReference type="Proteomes" id="UP000077271">
    <property type="component" value="Unassembled WGS sequence"/>
</dbReference>
<dbReference type="RefSeq" id="WP_018393602.1">
    <property type="nucleotide sequence ID" value="NZ_LQWZ01000023.1"/>
</dbReference>
<sequence length="259" mass="30150">MNTDQAFDLLKDAGLTESMSIQTLRRWLREGKIKYDGTGNRKTGYIIDDTDQAFDLLKDAGLTKSMSIQTVRRWLHEGKIKYDGTTNRTTEYIIDDTASKLFINEHTNQNKDEIIHQLKLKIKTQDKHIEGIEEIHKTAKNIVIQQRDKLDKLNKEIVILKNVTRKLQNETTDLLKENTELHNELIKLKENKRDHFHSTTQSNDYSKKLGLSKLASNKDVLSEYKGLLKITHPDHGGNAKLFRYIKTDYDHFRNNIKDS</sequence>
<dbReference type="SUPFAM" id="SSF46565">
    <property type="entry name" value="Chaperone J-domain"/>
    <property type="match status" value="1"/>
</dbReference>
<dbReference type="GO" id="GO:0006260">
    <property type="term" value="P:DNA replication"/>
    <property type="evidence" value="ECO:0007669"/>
    <property type="project" value="UniProtKB-KW"/>
</dbReference>
<dbReference type="EMBL" id="LQWZ01000023">
    <property type="protein sequence ID" value="OAH55733.1"/>
    <property type="molecule type" value="Genomic_DNA"/>
</dbReference>
<evidence type="ECO:0008006" key="6">
    <source>
        <dbReference type="Google" id="ProtNLM"/>
    </source>
</evidence>
<name>A0A177KQV7_9BACI</name>
<evidence type="ECO:0000256" key="1">
    <source>
        <dbReference type="ARBA" id="ARBA00022705"/>
    </source>
</evidence>
<evidence type="ECO:0000313" key="4">
    <source>
        <dbReference type="EMBL" id="OAH55733.1"/>
    </source>
</evidence>
<organism evidence="4 5">
    <name type="scientific">Domibacillus aminovorans</name>
    <dbReference type="NCBI Taxonomy" id="29332"/>
    <lineage>
        <taxon>Bacteria</taxon>
        <taxon>Bacillati</taxon>
        <taxon>Bacillota</taxon>
        <taxon>Bacilli</taxon>
        <taxon>Bacillales</taxon>
        <taxon>Bacillaceae</taxon>
        <taxon>Domibacillus</taxon>
    </lineage>
</organism>